<feature type="chain" id="PRO_5045390888" evidence="3">
    <location>
        <begin position="27"/>
        <end position="356"/>
    </location>
</feature>
<feature type="repeat" description="Cell wall-binding" evidence="2">
    <location>
        <begin position="238"/>
        <end position="257"/>
    </location>
</feature>
<name>A0ABN8KMJ7_9BACI</name>
<reference evidence="4" key="1">
    <citation type="submission" date="2022-04" db="EMBL/GenBank/DDBJ databases">
        <authorList>
            <person name="Criscuolo A."/>
        </authorList>
    </citation>
    <scope>NUCLEOTIDE SEQUENCE</scope>
    <source>
        <strain evidence="4">CIP111895</strain>
    </source>
</reference>
<dbReference type="EMBL" id="CALBWS010000009">
    <property type="protein sequence ID" value="CAH2714742.1"/>
    <property type="molecule type" value="Genomic_DNA"/>
</dbReference>
<organism evidence="4 5">
    <name type="scientific">Neobacillus rhizosphaerae</name>
    <dbReference type="NCBI Taxonomy" id="2880965"/>
    <lineage>
        <taxon>Bacteria</taxon>
        <taxon>Bacillati</taxon>
        <taxon>Bacillota</taxon>
        <taxon>Bacilli</taxon>
        <taxon>Bacillales</taxon>
        <taxon>Bacillaceae</taxon>
        <taxon>Neobacillus</taxon>
    </lineage>
</organism>
<feature type="signal peptide" evidence="3">
    <location>
        <begin position="1"/>
        <end position="26"/>
    </location>
</feature>
<feature type="repeat" description="Cell wall-binding" evidence="2">
    <location>
        <begin position="278"/>
        <end position="297"/>
    </location>
</feature>
<keyword evidence="3" id="KW-0732">Signal</keyword>
<evidence type="ECO:0000256" key="1">
    <source>
        <dbReference type="ARBA" id="ARBA00022737"/>
    </source>
</evidence>
<comment type="caution">
    <text evidence="4">The sequence shown here is derived from an EMBL/GenBank/DDBJ whole genome shotgun (WGS) entry which is preliminary data.</text>
</comment>
<protein>
    <submittedName>
        <fullName evidence="4">Uncharacterized protein</fullName>
    </submittedName>
</protein>
<evidence type="ECO:0000313" key="5">
    <source>
        <dbReference type="Proteomes" id="UP000838308"/>
    </source>
</evidence>
<feature type="repeat" description="Cell wall-binding" evidence="2">
    <location>
        <begin position="318"/>
        <end position="337"/>
    </location>
</feature>
<evidence type="ECO:0000256" key="2">
    <source>
        <dbReference type="PROSITE-ProRule" id="PRU00591"/>
    </source>
</evidence>
<feature type="repeat" description="Cell wall-binding" evidence="2">
    <location>
        <begin position="298"/>
        <end position="317"/>
    </location>
</feature>
<accession>A0ABN8KMJ7</accession>
<dbReference type="RefSeq" id="WP_319942269.1">
    <property type="nucleotide sequence ID" value="NZ_CALBWS010000009.1"/>
</dbReference>
<feature type="repeat" description="Cell wall-binding" evidence="2">
    <location>
        <begin position="258"/>
        <end position="277"/>
    </location>
</feature>
<dbReference type="PROSITE" id="PS51170">
    <property type="entry name" value="CW"/>
    <property type="match status" value="7"/>
</dbReference>
<keyword evidence="1" id="KW-0677">Repeat</keyword>
<evidence type="ECO:0000256" key="3">
    <source>
        <dbReference type="SAM" id="SignalP"/>
    </source>
</evidence>
<dbReference type="InterPro" id="IPR018337">
    <property type="entry name" value="Cell_wall/Cho-bd_repeat"/>
</dbReference>
<evidence type="ECO:0000313" key="4">
    <source>
        <dbReference type="EMBL" id="CAH2714742.1"/>
    </source>
</evidence>
<keyword evidence="5" id="KW-1185">Reference proteome</keyword>
<proteinExistence type="predicted"/>
<dbReference type="Pfam" id="PF19127">
    <property type="entry name" value="Choline_bind_3"/>
    <property type="match status" value="2"/>
</dbReference>
<gene>
    <name evidence="4" type="ORF">BACCIP111895_01918</name>
</gene>
<dbReference type="Gene3D" id="2.10.270.10">
    <property type="entry name" value="Cholin Binding"/>
    <property type="match status" value="2"/>
</dbReference>
<feature type="repeat" description="Cell wall-binding" evidence="2">
    <location>
        <begin position="198"/>
        <end position="217"/>
    </location>
</feature>
<feature type="repeat" description="Cell wall-binding" evidence="2">
    <location>
        <begin position="218"/>
        <end position="237"/>
    </location>
</feature>
<dbReference type="Pfam" id="PF01473">
    <property type="entry name" value="Choline_bind_1"/>
    <property type="match status" value="4"/>
</dbReference>
<dbReference type="Proteomes" id="UP000838308">
    <property type="component" value="Unassembled WGS sequence"/>
</dbReference>
<dbReference type="SUPFAM" id="SSF69360">
    <property type="entry name" value="Cell wall binding repeat"/>
    <property type="match status" value="1"/>
</dbReference>
<sequence length="356" mass="39893">MKRIIALSSFLFLFLLAVLPANVSHAAAAKSVEISGITLFTDAGEIKAIKKGNNFTFNLIGLNGKIQVKKIEFTSENATTVSLDSRSDEEYSTDTDLRFANGVAYLDKEKYKNWAKRIIKEIAGEDFPWIEDDGTDNLLTVQDLRYIAEDDEALPAYVSDDNGNESEFSVTFATAAWVTKDGKWFYIGPESNSTTDYATGWVNDKGISYYLGKDGVMQTGWVKSENKWYLLKPSGAMATGWVKDKGTWYYLNDNGAMATGWVKDKGTWYYLNGNGTMKTGWVKTSGKWYFLNSNGKMATGWAKVSNKWYYLDGNGVMKTGWVVVSKKWYYLYSDGHMAVNTKIGSHKIGKDGAWIK</sequence>